<evidence type="ECO:0000313" key="2">
    <source>
        <dbReference type="WBParaSite" id="SMUV_0000860701-mRNA-1"/>
    </source>
</evidence>
<accession>A0A0N5AUR5</accession>
<dbReference type="Proteomes" id="UP000046393">
    <property type="component" value="Unplaced"/>
</dbReference>
<proteinExistence type="predicted"/>
<evidence type="ECO:0000313" key="1">
    <source>
        <dbReference type="Proteomes" id="UP000046393"/>
    </source>
</evidence>
<protein>
    <submittedName>
        <fullName evidence="2">DUF659 domain-containing protein</fullName>
    </submittedName>
</protein>
<dbReference type="AlphaFoldDB" id="A0A0N5AUR5"/>
<organism evidence="1 2">
    <name type="scientific">Syphacia muris</name>
    <dbReference type="NCBI Taxonomy" id="451379"/>
    <lineage>
        <taxon>Eukaryota</taxon>
        <taxon>Metazoa</taxon>
        <taxon>Ecdysozoa</taxon>
        <taxon>Nematoda</taxon>
        <taxon>Chromadorea</taxon>
        <taxon>Rhabditida</taxon>
        <taxon>Spirurina</taxon>
        <taxon>Oxyuridomorpha</taxon>
        <taxon>Oxyuroidea</taxon>
        <taxon>Oxyuridae</taxon>
        <taxon>Syphacia</taxon>
    </lineage>
</organism>
<keyword evidence="1" id="KW-1185">Reference proteome</keyword>
<dbReference type="WBParaSite" id="SMUV_0000860701-mRNA-1">
    <property type="protein sequence ID" value="SMUV_0000860701-mRNA-1"/>
    <property type="gene ID" value="SMUV_0000860701"/>
</dbReference>
<reference evidence="2" key="1">
    <citation type="submission" date="2017-02" db="UniProtKB">
        <authorList>
            <consortium name="WormBaseParasite"/>
        </authorList>
    </citation>
    <scope>IDENTIFICATION</scope>
</reference>
<name>A0A0N5AUR5_9BILA</name>
<sequence>MKTRAPKPYLKCSLRFDWHIPTDDTSIEVVDAILKMLVNHGFRRQPRKAVNSLSKKLEKSGEGLNNISDAAEGSCHSVIADGNNQGGSEIVKSAEYIFVFYLCFMQIFQAKVATIGFRSVLRAMNRDLFQNIFLDANVINPSAVKTTLGLYALKYATSLIYYIYHCPKTKVYVLKHLSERLSKGLNMPSVTAIGINNEDKELCAVIDKLLIPVEQKIREKKSKNTTLESVASITPVGKLKNRKRKKPTAAKKKL</sequence>